<name>A0A9D0YVF7_9FIRM</name>
<dbReference type="Pfam" id="PF01943">
    <property type="entry name" value="Polysacc_synt"/>
    <property type="match status" value="1"/>
</dbReference>
<accession>A0A9D0YVF7</accession>
<feature type="transmembrane region" description="Helical" evidence="6">
    <location>
        <begin position="373"/>
        <end position="389"/>
    </location>
</feature>
<dbReference type="PANTHER" id="PTHR30250:SF21">
    <property type="entry name" value="LIPID II FLIPPASE MURJ"/>
    <property type="match status" value="1"/>
</dbReference>
<evidence type="ECO:0000256" key="4">
    <source>
        <dbReference type="ARBA" id="ARBA00022989"/>
    </source>
</evidence>
<dbReference type="AlphaFoldDB" id="A0A9D0YVF7"/>
<gene>
    <name evidence="7" type="ORF">IAA66_03865</name>
</gene>
<evidence type="ECO:0000313" key="8">
    <source>
        <dbReference type="Proteomes" id="UP000886819"/>
    </source>
</evidence>
<dbReference type="InterPro" id="IPR050833">
    <property type="entry name" value="Poly_Biosynth_Transport"/>
</dbReference>
<comment type="caution">
    <text evidence="7">The sequence shown here is derived from an EMBL/GenBank/DDBJ whole genome shotgun (WGS) entry which is preliminary data.</text>
</comment>
<keyword evidence="4 6" id="KW-1133">Transmembrane helix</keyword>
<dbReference type="PANTHER" id="PTHR30250">
    <property type="entry name" value="PST FAMILY PREDICTED COLANIC ACID TRANSPORTER"/>
    <property type="match status" value="1"/>
</dbReference>
<keyword evidence="3 6" id="KW-0812">Transmembrane</keyword>
<evidence type="ECO:0000256" key="1">
    <source>
        <dbReference type="ARBA" id="ARBA00004651"/>
    </source>
</evidence>
<evidence type="ECO:0000256" key="2">
    <source>
        <dbReference type="ARBA" id="ARBA00022475"/>
    </source>
</evidence>
<feature type="transmembrane region" description="Helical" evidence="6">
    <location>
        <begin position="303"/>
        <end position="325"/>
    </location>
</feature>
<dbReference type="InterPro" id="IPR002797">
    <property type="entry name" value="Polysacc_synth"/>
</dbReference>
<dbReference type="GO" id="GO:0005886">
    <property type="term" value="C:plasma membrane"/>
    <property type="evidence" value="ECO:0007669"/>
    <property type="project" value="UniProtKB-SubCell"/>
</dbReference>
<reference evidence="7" key="2">
    <citation type="journal article" date="2021" name="PeerJ">
        <title>Extensive microbial diversity within the chicken gut microbiome revealed by metagenomics and culture.</title>
        <authorList>
            <person name="Gilroy R."/>
            <person name="Ravi A."/>
            <person name="Getino M."/>
            <person name="Pursley I."/>
            <person name="Horton D.L."/>
            <person name="Alikhan N.F."/>
            <person name="Baker D."/>
            <person name="Gharbi K."/>
            <person name="Hall N."/>
            <person name="Watson M."/>
            <person name="Adriaenssens E.M."/>
            <person name="Foster-Nyarko E."/>
            <person name="Jarju S."/>
            <person name="Secka A."/>
            <person name="Antonio M."/>
            <person name="Oren A."/>
            <person name="Chaudhuri R.R."/>
            <person name="La Ragione R."/>
            <person name="Hildebrand F."/>
            <person name="Pallen M.J."/>
        </authorList>
    </citation>
    <scope>NUCLEOTIDE SEQUENCE</scope>
    <source>
        <strain evidence="7">ChiHile30-977</strain>
    </source>
</reference>
<organism evidence="7 8">
    <name type="scientific">Candidatus Avichristensenella intestinipullorum</name>
    <dbReference type="NCBI Taxonomy" id="2840693"/>
    <lineage>
        <taxon>Bacteria</taxon>
        <taxon>Bacillati</taxon>
        <taxon>Bacillota</taxon>
        <taxon>Clostridia</taxon>
        <taxon>Candidatus Avichristensenella</taxon>
    </lineage>
</organism>
<evidence type="ECO:0000256" key="5">
    <source>
        <dbReference type="ARBA" id="ARBA00023136"/>
    </source>
</evidence>
<feature type="transmembrane region" description="Helical" evidence="6">
    <location>
        <begin position="88"/>
        <end position="108"/>
    </location>
</feature>
<feature type="transmembrane region" description="Helical" evidence="6">
    <location>
        <begin position="115"/>
        <end position="135"/>
    </location>
</feature>
<sequence length="425" mass="44441">MKRRSLLHQTAVLSCANGLVRALGFVMRIWLSRVMGAEAIGVLELASSAHMLWIAPATSGIPLAVAREAAAGQGEAALRAGRRLVRRIALWMMPFLVLLLPVIARLLGDMRTLPALLVYLPCLPVLGLSAAYNGYCYGMGDTLPPALSELLEQALRFAVCAAVLLSVSDLTAAGAAAVPPLATLIGEIAGLALVVRLLGRHGLSAGSGARDAALEKKIWSLAAPVTGMRVTNTLMRTVNAAMLPLRLRAGGLSAQEATARLGMFSGMAMPWVMLPGVVTGALAMVVGPALARRERDGKALRRLLLRVLPGALGISLLCGAGLWVASPFLAMHVYRQPDLAALLPALAPLVPVTGLEQVLGGMLAGLGKQRSTLAASLTGALLTLALNYALVPEHALTGCAWAHIAGHSLTLLMNLRTLIRTARRA</sequence>
<feature type="transmembrane region" description="Helical" evidence="6">
    <location>
        <begin position="155"/>
        <end position="174"/>
    </location>
</feature>
<keyword evidence="2" id="KW-1003">Cell membrane</keyword>
<dbReference type="PROSITE" id="PS51257">
    <property type="entry name" value="PROKAR_LIPOPROTEIN"/>
    <property type="match status" value="1"/>
</dbReference>
<evidence type="ECO:0000256" key="3">
    <source>
        <dbReference type="ARBA" id="ARBA00022692"/>
    </source>
</evidence>
<proteinExistence type="predicted"/>
<feature type="transmembrane region" description="Helical" evidence="6">
    <location>
        <begin position="395"/>
        <end position="415"/>
    </location>
</feature>
<comment type="subcellular location">
    <subcellularLocation>
        <location evidence="1">Cell membrane</location>
        <topology evidence="1">Multi-pass membrane protein</topology>
    </subcellularLocation>
</comment>
<dbReference type="Proteomes" id="UP000886819">
    <property type="component" value="Unassembled WGS sequence"/>
</dbReference>
<feature type="transmembrane region" description="Helical" evidence="6">
    <location>
        <begin position="345"/>
        <end position="366"/>
    </location>
</feature>
<reference evidence="7" key="1">
    <citation type="submission" date="2020-10" db="EMBL/GenBank/DDBJ databases">
        <authorList>
            <person name="Gilroy R."/>
        </authorList>
    </citation>
    <scope>NUCLEOTIDE SEQUENCE</scope>
    <source>
        <strain evidence="7">ChiHile30-977</strain>
    </source>
</reference>
<protein>
    <submittedName>
        <fullName evidence="7">Oligosaccharide flippase family protein</fullName>
    </submittedName>
</protein>
<evidence type="ECO:0000256" key="6">
    <source>
        <dbReference type="SAM" id="Phobius"/>
    </source>
</evidence>
<evidence type="ECO:0000313" key="7">
    <source>
        <dbReference type="EMBL" id="HIQ62708.1"/>
    </source>
</evidence>
<keyword evidence="5 6" id="KW-0472">Membrane</keyword>
<feature type="transmembrane region" description="Helical" evidence="6">
    <location>
        <begin position="271"/>
        <end position="291"/>
    </location>
</feature>
<dbReference type="EMBL" id="DVFI01000056">
    <property type="protein sequence ID" value="HIQ62708.1"/>
    <property type="molecule type" value="Genomic_DNA"/>
</dbReference>